<name>A0ABP9U082_9RICK</name>
<evidence type="ECO:0000256" key="1">
    <source>
        <dbReference type="ARBA" id="ARBA00007435"/>
    </source>
</evidence>
<dbReference type="InterPro" id="IPR035901">
    <property type="entry name" value="GIY-YIG_endonuc_sf"/>
</dbReference>
<dbReference type="Proteomes" id="UP001628124">
    <property type="component" value="Unassembled WGS sequence"/>
</dbReference>
<dbReference type="PANTHER" id="PTHR34477">
    <property type="entry name" value="UPF0213 PROTEIN YHBQ"/>
    <property type="match status" value="1"/>
</dbReference>
<dbReference type="EMBL" id="BAABMM010000040">
    <property type="protein sequence ID" value="GAA5252949.1"/>
    <property type="molecule type" value="Genomic_DNA"/>
</dbReference>
<dbReference type="Pfam" id="PF01541">
    <property type="entry name" value="GIY-YIG"/>
    <property type="match status" value="1"/>
</dbReference>
<keyword evidence="4" id="KW-1185">Reference proteome</keyword>
<gene>
    <name evidence="3" type="ORF">KNCP2_12370</name>
</gene>
<dbReference type="PROSITE" id="PS50164">
    <property type="entry name" value="GIY_YIG"/>
    <property type="match status" value="1"/>
</dbReference>
<organism evidence="3 4">
    <name type="scientific">Candidatus Rickettsia kedanie</name>
    <dbReference type="NCBI Taxonomy" id="3115352"/>
    <lineage>
        <taxon>Bacteria</taxon>
        <taxon>Pseudomonadati</taxon>
        <taxon>Pseudomonadota</taxon>
        <taxon>Alphaproteobacteria</taxon>
        <taxon>Rickettsiales</taxon>
        <taxon>Rickettsiaceae</taxon>
        <taxon>Rickettsieae</taxon>
        <taxon>Rickettsia</taxon>
        <taxon>spotted fever group</taxon>
    </lineage>
</organism>
<evidence type="ECO:0000313" key="3">
    <source>
        <dbReference type="EMBL" id="GAA5252949.1"/>
    </source>
</evidence>
<feature type="domain" description="GIY-YIG" evidence="2">
    <location>
        <begin position="2"/>
        <end position="78"/>
    </location>
</feature>
<evidence type="ECO:0000313" key="4">
    <source>
        <dbReference type="Proteomes" id="UP001628124"/>
    </source>
</evidence>
<dbReference type="PANTHER" id="PTHR34477:SF5">
    <property type="entry name" value="BSL5627 PROTEIN"/>
    <property type="match status" value="1"/>
</dbReference>
<protein>
    <submittedName>
        <fullName evidence="3">GIY-YIG nuclease family protein</fullName>
    </submittedName>
</protein>
<dbReference type="RefSeq" id="WP_412708551.1">
    <property type="nucleotide sequence ID" value="NZ_BAABMM010000040.1"/>
</dbReference>
<dbReference type="CDD" id="cd10448">
    <property type="entry name" value="GIY-YIG_unchar_3"/>
    <property type="match status" value="1"/>
</dbReference>
<sequence>MKEYYVYILSNKCNGTLYVGVTSNSIKRIWQHKQKFTKGFTIKYDIDKLVYFEQFNDINLAIGREKRLKEYKKWKLDLINSSNSDWKDLYEEFLK</sequence>
<evidence type="ECO:0000259" key="2">
    <source>
        <dbReference type="PROSITE" id="PS50164"/>
    </source>
</evidence>
<proteinExistence type="inferred from homology"/>
<dbReference type="Gene3D" id="3.40.1440.10">
    <property type="entry name" value="GIY-YIG endonuclease"/>
    <property type="match status" value="1"/>
</dbReference>
<comment type="caution">
    <text evidence="3">The sequence shown here is derived from an EMBL/GenBank/DDBJ whole genome shotgun (WGS) entry which is preliminary data.</text>
</comment>
<dbReference type="InterPro" id="IPR000305">
    <property type="entry name" value="GIY-YIG_endonuc"/>
</dbReference>
<reference evidence="3 4" key="1">
    <citation type="journal article" date="2024" name="Microbiol. Immunol.">
        <title>Discovery of a novel spotted fever group Rickettsia, 'Candidatus Rickettsia kedanie,' in unfed larval chigger mites, Leptotrombidium scutellare.</title>
        <authorList>
            <person name="Ogawa M."/>
            <person name="Matsutani M."/>
            <person name="Katayama T."/>
            <person name="Takada N."/>
            <person name="Noda S."/>
            <person name="Takahashi M."/>
            <person name="Kageyama D."/>
            <person name="Hanaoka N."/>
            <person name="Ebihara H."/>
        </authorList>
    </citation>
    <scope>NUCLEOTIDE SEQUENCE [LARGE SCALE GENOMIC DNA]</scope>
    <source>
        <strain evidence="3 4">KNCP2-13</strain>
    </source>
</reference>
<dbReference type="SUPFAM" id="SSF82771">
    <property type="entry name" value="GIY-YIG endonuclease"/>
    <property type="match status" value="1"/>
</dbReference>
<accession>A0ABP9U082</accession>
<dbReference type="InterPro" id="IPR050190">
    <property type="entry name" value="UPF0213_domain"/>
</dbReference>
<comment type="similarity">
    <text evidence="1">Belongs to the UPF0213 family.</text>
</comment>